<name>A0AAP2RGC1_9EURY</name>
<evidence type="ECO:0000313" key="10">
    <source>
        <dbReference type="Proteomes" id="UP001320159"/>
    </source>
</evidence>
<keyword evidence="3" id="KW-0597">Phosphoprotein</keyword>
<keyword evidence="4" id="KW-0808">Transferase</keyword>
<evidence type="ECO:0000313" key="9">
    <source>
        <dbReference type="EMBL" id="MCD1295630.1"/>
    </source>
</evidence>
<feature type="domain" description="PAC" evidence="8">
    <location>
        <begin position="829"/>
        <end position="885"/>
    </location>
</feature>
<feature type="domain" description="PAS" evidence="7">
    <location>
        <begin position="257"/>
        <end position="327"/>
    </location>
</feature>
<dbReference type="InterPro" id="IPR001610">
    <property type="entry name" value="PAC"/>
</dbReference>
<feature type="domain" description="Histidine kinase" evidence="6">
    <location>
        <begin position="896"/>
        <end position="1112"/>
    </location>
</feature>
<feature type="domain" description="PAC" evidence="8">
    <location>
        <begin position="90"/>
        <end position="143"/>
    </location>
</feature>
<accession>A0AAP2RGC1</accession>
<dbReference type="InterPro" id="IPR036890">
    <property type="entry name" value="HATPase_C_sf"/>
</dbReference>
<sequence>MTEINTTIIDTKNFRSLLDAVNSGIIIQDHNYIITYANRSACELFEMEQDFLMGRRVHELPFYAIHEDGSPFPGKSTIRLLKLMKGEPLSDLVLGINSASKKIRWLQLNSKPTFYDGTNSVKEIVTTFIDVTDKKRAEGDLHKVTGKIFSILDSMSSGFIIFDNEWRFSYVNTVAERIIGKDKNELLGNIVWDVFPGIVGTELYIDFFKDMSGSNTFVTEKLIPGDNIWLEIMANKHDDGISVFIQDITERKSAGEKIRQMASIVESCTDAIISLDKTGSILSWNEGAARIYGYTAGEMVGCPVDRIIPEDRRHDVNKYLHRILSGENFVNLDTRRMTKNRDIIDISLDAFPILNSEGEITGVSTIARNITDSKQAEKRIQENEEKYRSLINDVLDRLTIGFFILDRDFRVVWINQTLETFFGIKREDVLGKDKKQMIRERIKFIFEHPENFESKVLSTYSDNTYVEKFECHIIPSGERKERWLEHWSQPVSSGIYAGGRIECYTDISKRKVAEMELYHANSKMINILESISDAFFAVDDRCRIVYLNPEAERIFSVYGKDLAGKNLCEEFPELSATNFCNLCYLSMKEKVPVDFVDYLQPQNIWVEGHAYPASDGLSVYLRDITDRKLAEKEVERKNGLMQNILEKAPFGIYVVGETGNIEYVNPAMIHISGDTYEQFEKLNIFELETYDEIGMSEMIKSALQGEPFVQGPVEYTSHYGKKTNIRNFIGIPMDDNGKRKVLVFVEDITDRKKAENALIESEERYRTLAEAAHDMIFICDGEGRILYINDFAARKLKRQPKDLIGKCWNDVVGNDRLKDHLCSLSKVIASCEPLYVEEEVRTSKGRFWLGTWLVPIKDAQGYKNSFLGISRDITQLKLSEMALYEAKRQAELYVDLMGHDINNMNQIALGYLELALEMLDINGDESVLLAKPYEMLKNSSRLIDNVRMIQKAKVGNLKKQVIDIGKVLDEVRNEYLGFPGVDVTINYVVQYESNILANELIKDVFMNLVGNSIKHSNGLVTIDIRINKKCVDEVQYYEVTVEDNGPGIPDSLKSKLFNRLNRGNTGVRGSGLGLYLVKMLLDDFNGKVWIEDRVTGDYSKGCRFVILLPSEDHGNVKNNIP</sequence>
<dbReference type="Gene3D" id="3.30.450.20">
    <property type="entry name" value="PAS domain"/>
    <property type="match status" value="7"/>
</dbReference>
<dbReference type="Pfam" id="PF13426">
    <property type="entry name" value="PAS_9"/>
    <property type="match status" value="3"/>
</dbReference>
<dbReference type="SMART" id="SM00091">
    <property type="entry name" value="PAS"/>
    <property type="match status" value="7"/>
</dbReference>
<evidence type="ECO:0000256" key="1">
    <source>
        <dbReference type="ARBA" id="ARBA00000085"/>
    </source>
</evidence>
<protein>
    <recommendedName>
        <fullName evidence="2">histidine kinase</fullName>
        <ecNumber evidence="2">2.7.13.3</ecNumber>
    </recommendedName>
</protein>
<evidence type="ECO:0000259" key="6">
    <source>
        <dbReference type="PROSITE" id="PS50109"/>
    </source>
</evidence>
<dbReference type="InterPro" id="IPR035965">
    <property type="entry name" value="PAS-like_dom_sf"/>
</dbReference>
<feature type="domain" description="PAS" evidence="7">
    <location>
        <begin position="520"/>
        <end position="571"/>
    </location>
</feature>
<comment type="catalytic activity">
    <reaction evidence="1">
        <text>ATP + protein L-histidine = ADP + protein N-phospho-L-histidine.</text>
        <dbReference type="EC" id="2.7.13.3"/>
    </reaction>
</comment>
<dbReference type="AlphaFoldDB" id="A0AAP2RGC1"/>
<comment type="caution">
    <text evidence="9">The sequence shown here is derived from an EMBL/GenBank/DDBJ whole genome shotgun (WGS) entry which is preliminary data.</text>
</comment>
<dbReference type="Pfam" id="PF08448">
    <property type="entry name" value="PAS_4"/>
    <property type="match status" value="3"/>
</dbReference>
<dbReference type="CDD" id="cd00130">
    <property type="entry name" value="PAS"/>
    <property type="match status" value="7"/>
</dbReference>
<dbReference type="EC" id="2.7.13.3" evidence="2"/>
<dbReference type="RefSeq" id="WP_230742487.1">
    <property type="nucleotide sequence ID" value="NZ_PGCK01000010.1"/>
</dbReference>
<feature type="domain" description="PAS" evidence="7">
    <location>
        <begin position="761"/>
        <end position="806"/>
    </location>
</feature>
<dbReference type="SMART" id="SM00086">
    <property type="entry name" value="PAC"/>
    <property type="match status" value="3"/>
</dbReference>
<gene>
    <name evidence="9" type="ORF">CUJ83_11540</name>
</gene>
<dbReference type="Gene3D" id="3.30.565.10">
    <property type="entry name" value="Histidine kinase-like ATPase, C-terminal domain"/>
    <property type="match status" value="1"/>
</dbReference>
<dbReference type="InterPro" id="IPR005467">
    <property type="entry name" value="His_kinase_dom"/>
</dbReference>
<dbReference type="CDD" id="cd00075">
    <property type="entry name" value="HATPase"/>
    <property type="match status" value="1"/>
</dbReference>
<dbReference type="PROSITE" id="PS50112">
    <property type="entry name" value="PAS"/>
    <property type="match status" value="7"/>
</dbReference>
<dbReference type="InterPro" id="IPR000014">
    <property type="entry name" value="PAS"/>
</dbReference>
<dbReference type="SUPFAM" id="SSF55874">
    <property type="entry name" value="ATPase domain of HSP90 chaperone/DNA topoisomerase II/histidine kinase"/>
    <property type="match status" value="1"/>
</dbReference>
<dbReference type="Proteomes" id="UP001320159">
    <property type="component" value="Unassembled WGS sequence"/>
</dbReference>
<evidence type="ECO:0000256" key="5">
    <source>
        <dbReference type="ARBA" id="ARBA00022777"/>
    </source>
</evidence>
<dbReference type="PROSITE" id="PS50113">
    <property type="entry name" value="PAC"/>
    <property type="match status" value="3"/>
</dbReference>
<feature type="domain" description="PAS" evidence="7">
    <location>
        <begin position="383"/>
        <end position="432"/>
    </location>
</feature>
<evidence type="ECO:0000256" key="4">
    <source>
        <dbReference type="ARBA" id="ARBA00022679"/>
    </source>
</evidence>
<feature type="domain" description="PAS" evidence="7">
    <location>
        <begin position="144"/>
        <end position="189"/>
    </location>
</feature>
<dbReference type="PRINTS" id="PR00344">
    <property type="entry name" value="BCTRLSENSOR"/>
</dbReference>
<dbReference type="PANTHER" id="PTHR43304:SF1">
    <property type="entry name" value="PAC DOMAIN-CONTAINING PROTEIN"/>
    <property type="match status" value="1"/>
</dbReference>
<dbReference type="NCBIfam" id="TIGR00229">
    <property type="entry name" value="sensory_box"/>
    <property type="match status" value="7"/>
</dbReference>
<dbReference type="InterPro" id="IPR052162">
    <property type="entry name" value="Sensor_kinase/Photoreceptor"/>
</dbReference>
<dbReference type="Pfam" id="PF02518">
    <property type="entry name" value="HATPase_c"/>
    <property type="match status" value="1"/>
</dbReference>
<dbReference type="InterPro" id="IPR013656">
    <property type="entry name" value="PAS_4"/>
</dbReference>
<dbReference type="SUPFAM" id="SSF55785">
    <property type="entry name" value="PYP-like sensor domain (PAS domain)"/>
    <property type="match status" value="7"/>
</dbReference>
<keyword evidence="10" id="KW-1185">Reference proteome</keyword>
<dbReference type="PANTHER" id="PTHR43304">
    <property type="entry name" value="PHYTOCHROME-LIKE PROTEIN CPH1"/>
    <property type="match status" value="1"/>
</dbReference>
<evidence type="ECO:0000256" key="3">
    <source>
        <dbReference type="ARBA" id="ARBA00022553"/>
    </source>
</evidence>
<feature type="domain" description="PAC" evidence="8">
    <location>
        <begin position="330"/>
        <end position="382"/>
    </location>
</feature>
<organism evidence="9 10">
    <name type="scientific">Methanooceanicella nereidis</name>
    <dbReference type="NCBI Taxonomy" id="2052831"/>
    <lineage>
        <taxon>Archaea</taxon>
        <taxon>Methanobacteriati</taxon>
        <taxon>Methanobacteriota</taxon>
        <taxon>Stenosarchaea group</taxon>
        <taxon>Methanomicrobia</taxon>
        <taxon>Methanocellales</taxon>
        <taxon>Methanocellaceae</taxon>
        <taxon>Methanooceanicella</taxon>
    </lineage>
</organism>
<dbReference type="Pfam" id="PF13188">
    <property type="entry name" value="PAS_8"/>
    <property type="match status" value="1"/>
</dbReference>
<dbReference type="InterPro" id="IPR004358">
    <property type="entry name" value="Sig_transdc_His_kin-like_C"/>
</dbReference>
<feature type="domain" description="PAS" evidence="7">
    <location>
        <begin position="10"/>
        <end position="55"/>
    </location>
</feature>
<dbReference type="GO" id="GO:0004673">
    <property type="term" value="F:protein histidine kinase activity"/>
    <property type="evidence" value="ECO:0007669"/>
    <property type="project" value="UniProtKB-EC"/>
</dbReference>
<dbReference type="PROSITE" id="PS50109">
    <property type="entry name" value="HIS_KIN"/>
    <property type="match status" value="1"/>
</dbReference>
<dbReference type="InterPro" id="IPR000700">
    <property type="entry name" value="PAS-assoc_C"/>
</dbReference>
<evidence type="ECO:0000259" key="7">
    <source>
        <dbReference type="PROSITE" id="PS50112"/>
    </source>
</evidence>
<dbReference type="SMART" id="SM00387">
    <property type="entry name" value="HATPase_c"/>
    <property type="match status" value="1"/>
</dbReference>
<evidence type="ECO:0000256" key="2">
    <source>
        <dbReference type="ARBA" id="ARBA00012438"/>
    </source>
</evidence>
<reference evidence="9 10" key="1">
    <citation type="submission" date="2017-11" db="EMBL/GenBank/DDBJ databases">
        <title>Isolation and Characterization of Family Methanocellaceae Species from Potential Methane Hydrate Area Offshore Southwestern Taiwan.</title>
        <authorList>
            <person name="Zhang W.-L."/>
            <person name="Chen W.-C."/>
            <person name="Lai M.-C."/>
            <person name="Chen S.-C."/>
        </authorList>
    </citation>
    <scope>NUCLEOTIDE SEQUENCE [LARGE SCALE GENOMIC DNA]</scope>
    <source>
        <strain evidence="9 10">CWC-04</strain>
    </source>
</reference>
<dbReference type="InterPro" id="IPR003594">
    <property type="entry name" value="HATPase_dom"/>
</dbReference>
<dbReference type="EMBL" id="PGCK01000010">
    <property type="protein sequence ID" value="MCD1295630.1"/>
    <property type="molecule type" value="Genomic_DNA"/>
</dbReference>
<feature type="domain" description="PAS" evidence="7">
    <location>
        <begin position="637"/>
        <end position="679"/>
    </location>
</feature>
<keyword evidence="5" id="KW-0418">Kinase</keyword>
<proteinExistence type="predicted"/>
<evidence type="ECO:0000259" key="8">
    <source>
        <dbReference type="PROSITE" id="PS50113"/>
    </source>
</evidence>